<dbReference type="EMBL" id="FCOK02000121">
    <property type="protein sequence ID" value="SAL72356.1"/>
    <property type="molecule type" value="Genomic_DNA"/>
</dbReference>
<gene>
    <name evidence="1" type="ORF">AWB69_08792</name>
</gene>
<dbReference type="OrthoDB" id="8926609at2"/>
<proteinExistence type="predicted"/>
<dbReference type="Proteomes" id="UP000054683">
    <property type="component" value="Unassembled WGS sequence"/>
</dbReference>
<dbReference type="AlphaFoldDB" id="A0A158JU37"/>
<evidence type="ECO:0000313" key="2">
    <source>
        <dbReference type="Proteomes" id="UP000054683"/>
    </source>
</evidence>
<reference evidence="1 2" key="1">
    <citation type="submission" date="2016-01" db="EMBL/GenBank/DDBJ databases">
        <authorList>
            <person name="Oliw E.H."/>
        </authorList>
    </citation>
    <scope>NUCLEOTIDE SEQUENCE [LARGE SCALE GENOMIC DNA]</scope>
    <source>
        <strain evidence="1">LMG 27134</strain>
    </source>
</reference>
<organism evidence="1 2">
    <name type="scientific">Caballeronia udeis</name>
    <dbReference type="NCBI Taxonomy" id="1232866"/>
    <lineage>
        <taxon>Bacteria</taxon>
        <taxon>Pseudomonadati</taxon>
        <taxon>Pseudomonadota</taxon>
        <taxon>Betaproteobacteria</taxon>
        <taxon>Burkholderiales</taxon>
        <taxon>Burkholderiaceae</taxon>
        <taxon>Caballeronia</taxon>
    </lineage>
</organism>
<protein>
    <submittedName>
        <fullName evidence="1">Uncharacterized protein</fullName>
    </submittedName>
</protein>
<name>A0A158JU37_9BURK</name>
<sequence>MEKTETSLRFMVEKWLALSSAMAVRVTRGSRARPHQMRSVCLEVSVSTGTFAIYFFRGGDGTWRVFPPDAERPAMSIR</sequence>
<dbReference type="RefSeq" id="WP_075644098.1">
    <property type="nucleotide sequence ID" value="NZ_FCOK02000121.1"/>
</dbReference>
<accession>A0A158JU37</accession>
<evidence type="ECO:0000313" key="1">
    <source>
        <dbReference type="EMBL" id="SAL72356.1"/>
    </source>
</evidence>